<reference evidence="1" key="2">
    <citation type="submission" date="2022-04" db="EMBL/GenBank/DDBJ databases">
        <authorList>
            <person name="Livingstone P.G."/>
        </authorList>
    </citation>
    <scope>NUCLEOTIDE SEQUENCE</scope>
    <source>
        <strain evidence="1">BRON_8</strain>
    </source>
</reference>
<keyword evidence="3" id="KW-1185">Reference proteome</keyword>
<dbReference type="AlphaFoldDB" id="A0AAW6WF16"/>
<gene>
    <name evidence="1" type="ORF">MWG07_12595</name>
    <name evidence="2" type="ORF">MWG07_12675</name>
</gene>
<accession>A0AAW6WF16</accession>
<proteinExistence type="predicted"/>
<dbReference type="EMBL" id="JAMGTK010000064">
    <property type="protein sequence ID" value="MDK4513081.1"/>
    <property type="molecule type" value="Genomic_DNA"/>
</dbReference>
<feature type="non-terminal residue" evidence="1">
    <location>
        <position position="1"/>
    </location>
</feature>
<evidence type="ECO:0000313" key="2">
    <source>
        <dbReference type="EMBL" id="MDK4513090.1"/>
    </source>
</evidence>
<evidence type="ECO:0000313" key="1">
    <source>
        <dbReference type="EMBL" id="MDK4513081.1"/>
    </source>
</evidence>
<protein>
    <submittedName>
        <fullName evidence="1">Site-specific integrase</fullName>
    </submittedName>
</protein>
<organism evidence="1 3">
    <name type="scientific">Fusobacterium necrophorum</name>
    <dbReference type="NCBI Taxonomy" id="859"/>
    <lineage>
        <taxon>Bacteria</taxon>
        <taxon>Fusobacteriati</taxon>
        <taxon>Fusobacteriota</taxon>
        <taxon>Fusobacteriia</taxon>
        <taxon>Fusobacteriales</taxon>
        <taxon>Fusobacteriaceae</taxon>
        <taxon>Fusobacterium</taxon>
    </lineage>
</organism>
<evidence type="ECO:0000313" key="3">
    <source>
        <dbReference type="Proteomes" id="UP001173223"/>
    </source>
</evidence>
<sequence>NHTSTVVTSKHYIEKESAIEIRNQILMLRQKIGIF</sequence>
<comment type="caution">
    <text evidence="1">The sequence shown here is derived from an EMBL/GenBank/DDBJ whole genome shotgun (WGS) entry which is preliminary data.</text>
</comment>
<dbReference type="EMBL" id="JAMGTK010000080">
    <property type="protein sequence ID" value="MDK4513090.1"/>
    <property type="molecule type" value="Genomic_DNA"/>
</dbReference>
<reference evidence="1" key="1">
    <citation type="journal article" date="2022" name="Gene">
        <title>A genome-led study on the pathogenesis of Fusobacterium necrophorum infections.</title>
        <authorList>
            <person name="Thapa G."/>
            <person name="Jayal A."/>
            <person name="Sikazwe E."/>
            <person name="Perry T."/>
            <person name="Mohammed Al Balushi A."/>
            <person name="Livingstone P."/>
        </authorList>
    </citation>
    <scope>NUCLEOTIDE SEQUENCE</scope>
    <source>
        <strain evidence="1">BRON_8</strain>
    </source>
</reference>
<name>A0AAW6WF16_9FUSO</name>
<dbReference type="Proteomes" id="UP001173223">
    <property type="component" value="Unassembled WGS sequence"/>
</dbReference>